<dbReference type="InterPro" id="IPR016047">
    <property type="entry name" value="M23ase_b-sheet_dom"/>
</dbReference>
<dbReference type="InterPro" id="IPR057309">
    <property type="entry name" value="PcsB_CC"/>
</dbReference>
<dbReference type="PANTHER" id="PTHR21666:SF270">
    <property type="entry name" value="MUREIN HYDROLASE ACTIVATOR ENVC"/>
    <property type="match status" value="1"/>
</dbReference>
<feature type="compositionally biased region" description="Polar residues" evidence="3">
    <location>
        <begin position="322"/>
        <end position="333"/>
    </location>
</feature>
<dbReference type="Gene3D" id="2.70.70.10">
    <property type="entry name" value="Glucose Permease (Domain IIA)"/>
    <property type="match status" value="1"/>
</dbReference>
<keyword evidence="7" id="KW-0378">Hydrolase</keyword>
<organism evidence="7">
    <name type="scientific">Alkalihalophilus sp. As8PL</name>
    <dbReference type="NCBI Taxonomy" id="3237103"/>
    <lineage>
        <taxon>Bacteria</taxon>
        <taxon>Bacillati</taxon>
        <taxon>Bacillota</taxon>
        <taxon>Bacilli</taxon>
        <taxon>Bacillales</taxon>
        <taxon>Bacillaceae</taxon>
        <taxon>Alkalihalophilus</taxon>
    </lineage>
</organism>
<evidence type="ECO:0000256" key="2">
    <source>
        <dbReference type="SAM" id="Coils"/>
    </source>
</evidence>
<evidence type="ECO:0000256" key="1">
    <source>
        <dbReference type="ARBA" id="ARBA00022729"/>
    </source>
</evidence>
<dbReference type="PANTHER" id="PTHR21666">
    <property type="entry name" value="PEPTIDASE-RELATED"/>
    <property type="match status" value="1"/>
</dbReference>
<dbReference type="AlphaFoldDB" id="A0AB39BQH9"/>
<gene>
    <name evidence="7" type="ORF">AB3N04_13715</name>
</gene>
<evidence type="ECO:0000259" key="6">
    <source>
        <dbReference type="Pfam" id="PF24568"/>
    </source>
</evidence>
<feature type="chain" id="PRO_5044208136" evidence="4">
    <location>
        <begin position="24"/>
        <end position="468"/>
    </location>
</feature>
<dbReference type="GO" id="GO:0004222">
    <property type="term" value="F:metalloendopeptidase activity"/>
    <property type="evidence" value="ECO:0007669"/>
    <property type="project" value="TreeGrafter"/>
</dbReference>
<protein>
    <submittedName>
        <fullName evidence="7">Murein hydrolase activator EnvC</fullName>
    </submittedName>
</protein>
<dbReference type="EMBL" id="CP162551">
    <property type="protein sequence ID" value="XDI35760.1"/>
    <property type="molecule type" value="Genomic_DNA"/>
</dbReference>
<sequence>MRRRIGLVAAAAILTFSSFGLNATSDVAHANSDLENQISDVQREQQQNSEKANQTEAEIAEIESELAEVNAEMQEIDEKMSETNQKLREKRAEIEETREHIEKLQEEIVILEERIAERDELLKDRARSMYQSGGSIDYLEVILGSKDFGDFLDRISALTVIAQQDRSILEAHMEDHLALEDAKEQVEEELANLEQQLIELEELSAQLEEQRQEKDRLLGQLEQKEGELHTDLGNLDNENEILKQQEAALQQQLAEYEAEQERKRQEEEKRKQEEAAAAEAAKKAAAAEAQQTTSRSSDSSSSSNSSSNSNSSNSSSNASSNTQHSAPAVTNSGFMRPATGTITSTYGPRATFGGRMHHGIDIGKNGRTGDVPIVAVADGQVVQSYYSSSYGNTVLISHMVNGKQITTLYAHLENREVSAGQSVSKGQRLGMMGNTGRSFGPHLHFEVHEGGWNGAKSNSVDPMKYIPR</sequence>
<feature type="coiled-coil region" evidence="2">
    <location>
        <begin position="27"/>
        <end position="121"/>
    </location>
</feature>
<dbReference type="InterPro" id="IPR011055">
    <property type="entry name" value="Dup_hybrid_motif"/>
</dbReference>
<proteinExistence type="predicted"/>
<keyword evidence="2" id="KW-0175">Coiled coil</keyword>
<evidence type="ECO:0000313" key="7">
    <source>
        <dbReference type="EMBL" id="XDI35760.1"/>
    </source>
</evidence>
<feature type="domain" description="Peptidoglycan hydrolase PcsB coiled-coil" evidence="6">
    <location>
        <begin position="108"/>
        <end position="181"/>
    </location>
</feature>
<dbReference type="SUPFAM" id="SSF51261">
    <property type="entry name" value="Duplicated hybrid motif"/>
    <property type="match status" value="1"/>
</dbReference>
<feature type="compositionally biased region" description="Low complexity" evidence="3">
    <location>
        <begin position="275"/>
        <end position="321"/>
    </location>
</feature>
<dbReference type="Pfam" id="PF24568">
    <property type="entry name" value="CC_PcsB"/>
    <property type="match status" value="1"/>
</dbReference>
<keyword evidence="1 4" id="KW-0732">Signal</keyword>
<evidence type="ECO:0000256" key="3">
    <source>
        <dbReference type="SAM" id="MobiDB-lite"/>
    </source>
</evidence>
<feature type="domain" description="M23ase beta-sheet core" evidence="5">
    <location>
        <begin position="355"/>
        <end position="451"/>
    </location>
</feature>
<evidence type="ECO:0000256" key="4">
    <source>
        <dbReference type="SAM" id="SignalP"/>
    </source>
</evidence>
<dbReference type="Pfam" id="PF01551">
    <property type="entry name" value="Peptidase_M23"/>
    <property type="match status" value="1"/>
</dbReference>
<evidence type="ECO:0000259" key="5">
    <source>
        <dbReference type="Pfam" id="PF01551"/>
    </source>
</evidence>
<reference evidence="7" key="1">
    <citation type="submission" date="2024-07" db="EMBL/GenBank/DDBJ databases">
        <title>Identification and characteristics of an arsenic-resistant bacterial isolate, which belongs to a novel species.</title>
        <authorList>
            <person name="Juszczyk A."/>
            <person name="Kowalczyk A."/>
            <person name="Was K."/>
            <person name="Kosowicz W."/>
            <person name="Budzyn A."/>
            <person name="Latowski D."/>
        </authorList>
    </citation>
    <scope>NUCLEOTIDE SEQUENCE</scope>
    <source>
        <strain evidence="7">As8PL</strain>
    </source>
</reference>
<feature type="region of interest" description="Disordered" evidence="3">
    <location>
        <begin position="253"/>
        <end position="350"/>
    </location>
</feature>
<dbReference type="InterPro" id="IPR050570">
    <property type="entry name" value="Cell_wall_metabolism_enzyme"/>
</dbReference>
<feature type="signal peptide" evidence="4">
    <location>
        <begin position="1"/>
        <end position="23"/>
    </location>
</feature>
<feature type="compositionally biased region" description="Basic and acidic residues" evidence="3">
    <location>
        <begin position="259"/>
        <end position="274"/>
    </location>
</feature>
<dbReference type="Gene3D" id="6.10.250.3150">
    <property type="match status" value="1"/>
</dbReference>
<dbReference type="RefSeq" id="WP_368503299.1">
    <property type="nucleotide sequence ID" value="NZ_CP162551.1"/>
</dbReference>
<dbReference type="CDD" id="cd12797">
    <property type="entry name" value="M23_peptidase"/>
    <property type="match status" value="1"/>
</dbReference>
<accession>A0AB39BQH9</accession>
<name>A0AB39BQH9_9BACI</name>